<protein>
    <submittedName>
        <fullName evidence="1">Uncharacterized protein</fullName>
    </submittedName>
</protein>
<organism evidence="1 2">
    <name type="scientific">Flavobacterium cerinum</name>
    <dbReference type="NCBI Taxonomy" id="2502784"/>
    <lineage>
        <taxon>Bacteria</taxon>
        <taxon>Pseudomonadati</taxon>
        <taxon>Bacteroidota</taxon>
        <taxon>Flavobacteriia</taxon>
        <taxon>Flavobacteriales</taxon>
        <taxon>Flavobacteriaceae</taxon>
        <taxon>Flavobacterium</taxon>
    </lineage>
</organism>
<gene>
    <name evidence="1" type="ORF">NOX80_16830</name>
</gene>
<dbReference type="NCBIfam" id="NF046006">
    <property type="entry name" value="MAG6450_fam"/>
    <property type="match status" value="1"/>
</dbReference>
<dbReference type="Proteomes" id="UP001059844">
    <property type="component" value="Chromosome"/>
</dbReference>
<sequence>MAKQHKSFYINKDVVKTNTETVYINKTATHLIGTNENGDDLKLIISFLHLQNNYQCFSDWSKQDMNDFWNFYKKVHQYTWTQVYATARKIQKNGIAYTIIPVTKYPNPEFKNNLSQDITLFELRVDAKKRVHGFRNKSVFYLCWLDREHKITH</sequence>
<reference evidence="1" key="1">
    <citation type="submission" date="2022-07" db="EMBL/GenBank/DDBJ databases">
        <title>Isolation, identification, and degradation of a PFOSA degrading strain from sewage treatment plant.</title>
        <authorList>
            <person name="Zhang L."/>
            <person name="Huo Y."/>
        </authorList>
    </citation>
    <scope>NUCLEOTIDE SEQUENCE</scope>
    <source>
        <strain evidence="1">C1</strain>
    </source>
</reference>
<accession>A0ABY5IR29</accession>
<evidence type="ECO:0000313" key="2">
    <source>
        <dbReference type="Proteomes" id="UP001059844"/>
    </source>
</evidence>
<keyword evidence="2" id="KW-1185">Reference proteome</keyword>
<dbReference type="EMBL" id="CP101751">
    <property type="protein sequence ID" value="UUC45278.1"/>
    <property type="molecule type" value="Genomic_DNA"/>
</dbReference>
<dbReference type="RefSeq" id="WP_256550975.1">
    <property type="nucleotide sequence ID" value="NZ_CP101751.1"/>
</dbReference>
<name>A0ABY5IR29_9FLAO</name>
<evidence type="ECO:0000313" key="1">
    <source>
        <dbReference type="EMBL" id="UUC45278.1"/>
    </source>
</evidence>
<proteinExistence type="predicted"/>